<evidence type="ECO:0000256" key="12">
    <source>
        <dbReference type="PIRSR" id="PIRSR000447-1"/>
    </source>
</evidence>
<dbReference type="RefSeq" id="WP_149486951.1">
    <property type="nucleotide sequence ID" value="NZ_CP036150.1"/>
</dbReference>
<dbReference type="Pfam" id="PF02801">
    <property type="entry name" value="Ketoacyl-synt_C"/>
    <property type="match status" value="1"/>
</dbReference>
<dbReference type="SUPFAM" id="SSF53901">
    <property type="entry name" value="Thiolase-like"/>
    <property type="match status" value="2"/>
</dbReference>
<keyword evidence="6 11" id="KW-0808">Transferase</keyword>
<keyword evidence="16" id="KW-1185">Reference proteome</keyword>
<keyword evidence="8" id="KW-0443">Lipid metabolism</keyword>
<dbReference type="SMART" id="SM00825">
    <property type="entry name" value="PKS_KS"/>
    <property type="match status" value="1"/>
</dbReference>
<dbReference type="GO" id="GO:0004315">
    <property type="term" value="F:3-oxoacyl-[acyl-carrier-protein] synthase activity"/>
    <property type="evidence" value="ECO:0007669"/>
    <property type="project" value="UniProtKB-UniRule"/>
</dbReference>
<dbReference type="PANTHER" id="PTHR11712:SF336">
    <property type="entry name" value="3-OXOACYL-[ACYL-CARRIER-PROTEIN] SYNTHASE, MITOCHONDRIAL"/>
    <property type="match status" value="1"/>
</dbReference>
<dbReference type="NCBIfam" id="TIGR03150">
    <property type="entry name" value="fabF"/>
    <property type="match status" value="1"/>
</dbReference>
<dbReference type="PROSITE" id="PS52004">
    <property type="entry name" value="KS3_2"/>
    <property type="match status" value="1"/>
</dbReference>
<keyword evidence="10 11" id="KW-0012">Acyltransferase</keyword>
<dbReference type="InterPro" id="IPR014031">
    <property type="entry name" value="Ketoacyl_synth_C"/>
</dbReference>
<evidence type="ECO:0000256" key="5">
    <source>
        <dbReference type="ARBA" id="ARBA00022516"/>
    </source>
</evidence>
<dbReference type="Gene3D" id="3.40.47.10">
    <property type="match status" value="1"/>
</dbReference>
<dbReference type="InterPro" id="IPR018201">
    <property type="entry name" value="Ketoacyl_synth_AS"/>
</dbReference>
<feature type="active site" description="For beta-ketoacyl synthase activity" evidence="12">
    <location>
        <position position="163"/>
    </location>
</feature>
<evidence type="ECO:0000256" key="3">
    <source>
        <dbReference type="ARBA" id="ARBA00012356"/>
    </source>
</evidence>
<dbReference type="EMBL" id="CP036150">
    <property type="protein sequence ID" value="QEN08872.1"/>
    <property type="molecule type" value="Genomic_DNA"/>
</dbReference>
<evidence type="ECO:0000256" key="10">
    <source>
        <dbReference type="ARBA" id="ARBA00023315"/>
    </source>
</evidence>
<dbReference type="AlphaFoldDB" id="A0A5C1QS08"/>
<dbReference type="CDD" id="cd00834">
    <property type="entry name" value="KAS_I_II"/>
    <property type="match status" value="1"/>
</dbReference>
<dbReference type="UniPathway" id="UPA00094"/>
<dbReference type="InterPro" id="IPR020841">
    <property type="entry name" value="PKS_Beta-ketoAc_synthase_dom"/>
</dbReference>
<keyword evidence="5 11" id="KW-0444">Lipid biosynthesis</keyword>
<evidence type="ECO:0000256" key="13">
    <source>
        <dbReference type="RuleBase" id="RU003694"/>
    </source>
</evidence>
<dbReference type="InterPro" id="IPR016039">
    <property type="entry name" value="Thiolase-like"/>
</dbReference>
<keyword evidence="9 11" id="KW-0275">Fatty acid biosynthesis</keyword>
<dbReference type="InterPro" id="IPR017568">
    <property type="entry name" value="3-oxoacyl-ACP_synth-2"/>
</dbReference>
<evidence type="ECO:0000256" key="9">
    <source>
        <dbReference type="ARBA" id="ARBA00023160"/>
    </source>
</evidence>
<keyword evidence="7" id="KW-0276">Fatty acid metabolism</keyword>
<accession>A0A5C1QS08</accession>
<proteinExistence type="inferred from homology"/>
<dbReference type="GO" id="GO:0006633">
    <property type="term" value="P:fatty acid biosynthetic process"/>
    <property type="evidence" value="ECO:0007669"/>
    <property type="project" value="UniProtKB-UniRule"/>
</dbReference>
<organism evidence="15 16">
    <name type="scientific">Oceanispirochaeta crateris</name>
    <dbReference type="NCBI Taxonomy" id="2518645"/>
    <lineage>
        <taxon>Bacteria</taxon>
        <taxon>Pseudomonadati</taxon>
        <taxon>Spirochaetota</taxon>
        <taxon>Spirochaetia</taxon>
        <taxon>Spirochaetales</taxon>
        <taxon>Spirochaetaceae</taxon>
        <taxon>Oceanispirochaeta</taxon>
    </lineage>
</organism>
<comment type="catalytic activity">
    <reaction evidence="11">
        <text>a fatty acyl-[ACP] + malonyl-[ACP] + H(+) = a 3-oxoacyl-[ACP] + holo-[ACP] + CO2</text>
        <dbReference type="Rhea" id="RHEA:22836"/>
        <dbReference type="Rhea" id="RHEA-COMP:9623"/>
        <dbReference type="Rhea" id="RHEA-COMP:9685"/>
        <dbReference type="Rhea" id="RHEA-COMP:9916"/>
        <dbReference type="Rhea" id="RHEA-COMP:14125"/>
        <dbReference type="ChEBI" id="CHEBI:15378"/>
        <dbReference type="ChEBI" id="CHEBI:16526"/>
        <dbReference type="ChEBI" id="CHEBI:64479"/>
        <dbReference type="ChEBI" id="CHEBI:78449"/>
        <dbReference type="ChEBI" id="CHEBI:78776"/>
        <dbReference type="ChEBI" id="CHEBI:138651"/>
    </reaction>
</comment>
<evidence type="ECO:0000259" key="14">
    <source>
        <dbReference type="PROSITE" id="PS52004"/>
    </source>
</evidence>
<comment type="catalytic activity">
    <reaction evidence="11">
        <text>(9Z)-hexadecenoyl-[ACP] + malonyl-[ACP] + H(+) = 3-oxo-(11Z)-octadecenoyl-[ACP] + holo-[ACP] + CO2</text>
        <dbReference type="Rhea" id="RHEA:55040"/>
        <dbReference type="Rhea" id="RHEA-COMP:9623"/>
        <dbReference type="Rhea" id="RHEA-COMP:9685"/>
        <dbReference type="Rhea" id="RHEA-COMP:10800"/>
        <dbReference type="Rhea" id="RHEA-COMP:14074"/>
        <dbReference type="ChEBI" id="CHEBI:15378"/>
        <dbReference type="ChEBI" id="CHEBI:16526"/>
        <dbReference type="ChEBI" id="CHEBI:64479"/>
        <dbReference type="ChEBI" id="CHEBI:78449"/>
        <dbReference type="ChEBI" id="CHEBI:83989"/>
        <dbReference type="ChEBI" id="CHEBI:138538"/>
        <dbReference type="EC" id="2.3.1.179"/>
    </reaction>
</comment>
<dbReference type="Proteomes" id="UP000324209">
    <property type="component" value="Chromosome"/>
</dbReference>
<dbReference type="EC" id="2.3.1.179" evidence="3 11"/>
<evidence type="ECO:0000256" key="7">
    <source>
        <dbReference type="ARBA" id="ARBA00022832"/>
    </source>
</evidence>
<evidence type="ECO:0000256" key="8">
    <source>
        <dbReference type="ARBA" id="ARBA00023098"/>
    </source>
</evidence>
<dbReference type="InterPro" id="IPR014030">
    <property type="entry name" value="Ketoacyl_synth_N"/>
</dbReference>
<dbReference type="PANTHER" id="PTHR11712">
    <property type="entry name" value="POLYKETIDE SYNTHASE-RELATED"/>
    <property type="match status" value="1"/>
</dbReference>
<reference evidence="15 16" key="1">
    <citation type="submission" date="2019-02" db="EMBL/GenBank/DDBJ databases">
        <title>Complete Genome Sequence and Methylome Analysis of free living Spirochaetas.</title>
        <authorList>
            <person name="Fomenkov A."/>
            <person name="Dubinina G."/>
            <person name="Leshcheva N."/>
            <person name="Mikheeva N."/>
            <person name="Grabovich M."/>
            <person name="Vincze T."/>
            <person name="Roberts R.J."/>
        </authorList>
    </citation>
    <scope>NUCLEOTIDE SEQUENCE [LARGE SCALE GENOMIC DNA]</scope>
    <source>
        <strain evidence="15 16">K2</strain>
    </source>
</reference>
<name>A0A5C1QS08_9SPIO</name>
<evidence type="ECO:0000256" key="2">
    <source>
        <dbReference type="ARBA" id="ARBA00008467"/>
    </source>
</evidence>
<dbReference type="Pfam" id="PF00109">
    <property type="entry name" value="ketoacyl-synt"/>
    <property type="match status" value="1"/>
</dbReference>
<evidence type="ECO:0000256" key="4">
    <source>
        <dbReference type="ARBA" id="ARBA00014657"/>
    </source>
</evidence>
<dbReference type="FunFam" id="3.40.47.10:FF:000018">
    <property type="entry name" value="3-oxoacyl-[acyl-carrier-protein] synthase 2"/>
    <property type="match status" value="1"/>
</dbReference>
<protein>
    <recommendedName>
        <fullName evidence="4 11">3-oxoacyl-[acyl-carrier-protein] synthase 2</fullName>
        <ecNumber evidence="3 11">2.3.1.179</ecNumber>
    </recommendedName>
</protein>
<comment type="function">
    <text evidence="11">Involved in the type II fatty acid elongation cycle. Catalyzes the elongation of a wide range of acyl-ACP by the addition of two carbons from malonyl-ACP to an acyl acceptor. Can efficiently catalyze the conversion of palmitoleoyl-ACP (cis-hexadec-9-enoyl-ACP) to cis-vaccenoyl-ACP (cis-octadec-11-enoyl-ACP), an essential step in the thermal regulation of fatty acid composition.</text>
</comment>
<evidence type="ECO:0000313" key="15">
    <source>
        <dbReference type="EMBL" id="QEN08872.1"/>
    </source>
</evidence>
<sequence>MKRRVVVTGMGTVNPAGNDIAAFWNSLKEGKTGIGANTKFDSELFASRVTGEVKDFDSTLYVDRKELRKMADFTVYAVASAVQAARDARFEEGSFDPQRVGVCLGNGIGGFEVIEENMMQLFKRGPSGIAPMTIPKMISNEGPANVAIKLGLHGPCSTVSTACASATDAIGQSLDLIRSGRVDCMFTGGMEAAITPFSIGGFSRIQALSTKYNDTPEVACRPFDKDRDGFIMGEGAGVLLLEELEHAIKRKAPIYAELVGYGATCDAGHLTSPDPEGLGAAASMSLALEDAGMTPGDIDYINAHGTSTPTNDPIETKAIKLAFGEYAYKLKVTSTKAITAHMVGGAGGVEAIVAVLAIQNQFVPGTLTLKNPEEGCDLDYVPGVGVDAEVKAVLSDSLGFGGHNASIIFKKYED</sequence>
<dbReference type="GO" id="GO:0005829">
    <property type="term" value="C:cytosol"/>
    <property type="evidence" value="ECO:0007669"/>
    <property type="project" value="TreeGrafter"/>
</dbReference>
<dbReference type="PROSITE" id="PS00606">
    <property type="entry name" value="KS3_1"/>
    <property type="match status" value="1"/>
</dbReference>
<evidence type="ECO:0000313" key="16">
    <source>
        <dbReference type="Proteomes" id="UP000324209"/>
    </source>
</evidence>
<evidence type="ECO:0000256" key="1">
    <source>
        <dbReference type="ARBA" id="ARBA00005194"/>
    </source>
</evidence>
<comment type="similarity">
    <text evidence="2 11 13">Belongs to the thiolase-like superfamily. Beta-ketoacyl-ACP synthases family.</text>
</comment>
<dbReference type="InterPro" id="IPR000794">
    <property type="entry name" value="Beta-ketoacyl_synthase"/>
</dbReference>
<dbReference type="PIRSF" id="PIRSF000447">
    <property type="entry name" value="KAS_II"/>
    <property type="match status" value="1"/>
</dbReference>
<evidence type="ECO:0000256" key="11">
    <source>
        <dbReference type="PIRNR" id="PIRNR000447"/>
    </source>
</evidence>
<evidence type="ECO:0000256" key="6">
    <source>
        <dbReference type="ARBA" id="ARBA00022679"/>
    </source>
</evidence>
<dbReference type="KEGG" id="ock:EXM22_13055"/>
<comment type="pathway">
    <text evidence="1 11">Lipid metabolism; fatty acid biosynthesis.</text>
</comment>
<dbReference type="OrthoDB" id="9808669at2"/>
<dbReference type="NCBIfam" id="NF005589">
    <property type="entry name" value="PRK07314.1"/>
    <property type="match status" value="1"/>
</dbReference>
<feature type="domain" description="Ketosynthase family 3 (KS3)" evidence="14">
    <location>
        <begin position="2"/>
        <end position="411"/>
    </location>
</feature>
<gene>
    <name evidence="15" type="primary">fabF</name>
    <name evidence="15" type="ORF">EXM22_13055</name>
</gene>